<dbReference type="STRING" id="1471761.B0W44_13135"/>
<reference evidence="3 4" key="1">
    <citation type="journal article" date="2015" name="Int. J. Syst. Evol. Microbiol.">
        <title>Novibacillus thermophilus gen. nov., sp. nov., a Gram-staining-negative and moderately thermophilic member of the family Thermoactinomycetaceae.</title>
        <authorList>
            <person name="Yang G."/>
            <person name="Chen J."/>
            <person name="Zhou S."/>
        </authorList>
    </citation>
    <scope>NUCLEOTIDE SEQUENCE [LARGE SCALE GENOMIC DNA]</scope>
    <source>
        <strain evidence="3 4">SG-1</strain>
    </source>
</reference>
<name>A0A1U9K957_9BACL</name>
<feature type="transmembrane region" description="Helical" evidence="1">
    <location>
        <begin position="53"/>
        <end position="71"/>
    </location>
</feature>
<dbReference type="InterPro" id="IPR025668">
    <property type="entry name" value="Tnp_DDE_dom"/>
</dbReference>
<dbReference type="OrthoDB" id="6627885at2"/>
<dbReference type="KEGG" id="ntr:B0W44_13135"/>
<evidence type="ECO:0000313" key="3">
    <source>
        <dbReference type="EMBL" id="AQS56564.1"/>
    </source>
</evidence>
<dbReference type="AlphaFoldDB" id="A0A1U9K957"/>
<sequence>MKSTTNIAKMKTEFTLKNATSHAGSKPLLAYLEKIKLEDAFRQIGCGKGRNTLFPFFKILMYLLVGWLLGCERIFHFRSLRDDSLVRRFLGGRCPHHTLLYKELCRAAVSMPTIRRDLKALNLDLITPCLSDECILDLDSTVETVYGNQEGAEVGTNAQKPGRKSFQPLIAFEGKSRLYLNAELRSGNTHCSRNAHTFAKETLQRLPKSCKVKYARFDKGFGGETFYSFWEGKQIGYVGKLKWTHRLAKEVAKCPHWKRYVDGDVIIEGLCLVYKATSWKKARMVVVIRKAERYDGDQLQFDFLWDYEAIVTNLDWEPIDIWRFWVELNLLESKRKAIIFLVIAFILAAKFQS</sequence>
<dbReference type="Pfam" id="PF13701">
    <property type="entry name" value="DDE_Tnp_1_4"/>
    <property type="match status" value="1"/>
</dbReference>
<dbReference type="EMBL" id="CP019699">
    <property type="protein sequence ID" value="AQS56564.1"/>
    <property type="molecule type" value="Genomic_DNA"/>
</dbReference>
<evidence type="ECO:0000313" key="4">
    <source>
        <dbReference type="Proteomes" id="UP000188603"/>
    </source>
</evidence>
<keyword evidence="1" id="KW-0812">Transmembrane</keyword>
<keyword evidence="1" id="KW-1133">Transmembrane helix</keyword>
<feature type="domain" description="Transposase DDE" evidence="2">
    <location>
        <begin position="8"/>
        <end position="320"/>
    </location>
</feature>
<evidence type="ECO:0000256" key="1">
    <source>
        <dbReference type="SAM" id="Phobius"/>
    </source>
</evidence>
<proteinExistence type="predicted"/>
<organism evidence="3 4">
    <name type="scientific">Novibacillus thermophilus</name>
    <dbReference type="NCBI Taxonomy" id="1471761"/>
    <lineage>
        <taxon>Bacteria</taxon>
        <taxon>Bacillati</taxon>
        <taxon>Bacillota</taxon>
        <taxon>Bacilli</taxon>
        <taxon>Bacillales</taxon>
        <taxon>Thermoactinomycetaceae</taxon>
        <taxon>Novibacillus</taxon>
    </lineage>
</organism>
<evidence type="ECO:0000259" key="2">
    <source>
        <dbReference type="Pfam" id="PF13701"/>
    </source>
</evidence>
<protein>
    <recommendedName>
        <fullName evidence="2">Transposase DDE domain-containing protein</fullName>
    </recommendedName>
</protein>
<gene>
    <name evidence="3" type="ORF">B0W44_13135</name>
</gene>
<keyword evidence="4" id="KW-1185">Reference proteome</keyword>
<dbReference type="Proteomes" id="UP000188603">
    <property type="component" value="Chromosome"/>
</dbReference>
<keyword evidence="1" id="KW-0472">Membrane</keyword>
<accession>A0A1U9K957</accession>